<name>A0A399RUM4_9BACT</name>
<dbReference type="OrthoDB" id="894435at2"/>
<dbReference type="Gene3D" id="3.90.550.10">
    <property type="entry name" value="Spore Coat Polysaccharide Biosynthesis Protein SpsA, Chain A"/>
    <property type="match status" value="1"/>
</dbReference>
<sequence length="775" mass="89031">MDNFLSNRIAKTNYYYSEEAHHLFQVQKLNKSNFAENGKNLTISLLSLNRVKLTIKLLLSIEYYFPNYQGEVLIIDNGSAVDQITQLIEFSKTSSLKINIKELGENHGVGRARNIAAQEISTDWIMFIDNDMYFINNPLPAIKSAIELLGCNFLNLPLINYDNKTVFALGGALFPTSLADGYFIGGGSSFNFRQEKEADQINLQAPFLSDFLFGGASVVNRHAFNQMGGFDYDMFVGFEDIDFSLRLYNSGIKIGNIHKFTLIHNHKPPVNENDLIAEKKRFSNSVIKQSANAFKQKNGLIVYDSNTEEWLRERENELNITSSQLIQNREEKPKVALVVDAQNWAFHNIAKNIVKELSAKYDFEILFQSSYLGEDWLNLYLDIYNAKPEVILFFWRPAVNHMFGEALHYELQHKFNIDPNAFCEFLNKTTILTGVYDHLFLDDQSIEANNPLYRHHIDGYFVSSNLLRQIYETIDGYPSPYSVIQDGVDTSIFYPNNSKTPSTSNQPLVIGWAGNSKWGMEKDGVDHKGLISIIKPAVLELIEEGYSINLIYADKQEPDTQIPMAQMNQFYNKLDVYVCTSDIEGTPNPVLESMACGIAVVSTDVGIVSEIFGKKQREFILHERTKEALKIKIKEILQDRSILRELGNENLTRIKHWTWEDKCERFDEMFSYYLFKKKAKLSSLKSFPYSAIDKSVVRQEPVSQGEALPILEEHTHGLEYGKLPNQLANNFIEIKEWYHKEYEVLPIWYKRIGHVIKAFQGNRSFKSLLKKTEKI</sequence>
<organism evidence="6 7">
    <name type="scientific">Pontibacter oryzae</name>
    <dbReference type="NCBI Taxonomy" id="2304593"/>
    <lineage>
        <taxon>Bacteria</taxon>
        <taxon>Pseudomonadati</taxon>
        <taxon>Bacteroidota</taxon>
        <taxon>Cytophagia</taxon>
        <taxon>Cytophagales</taxon>
        <taxon>Hymenobacteraceae</taxon>
        <taxon>Pontibacter</taxon>
    </lineage>
</organism>
<evidence type="ECO:0000313" key="7">
    <source>
        <dbReference type="Proteomes" id="UP000266005"/>
    </source>
</evidence>
<protein>
    <submittedName>
        <fullName evidence="6">Glycosyltransferase</fullName>
    </submittedName>
</protein>
<dbReference type="AlphaFoldDB" id="A0A399RUM4"/>
<comment type="similarity">
    <text evidence="1">Belongs to the glycosyltransferase 2 family.</text>
</comment>
<gene>
    <name evidence="6" type="ORF">D1627_16760</name>
</gene>
<dbReference type="Proteomes" id="UP000266005">
    <property type="component" value="Unassembled WGS sequence"/>
</dbReference>
<dbReference type="SUPFAM" id="SSF53756">
    <property type="entry name" value="UDP-Glycosyltransferase/glycogen phosphorylase"/>
    <property type="match status" value="1"/>
</dbReference>
<dbReference type="SUPFAM" id="SSF53448">
    <property type="entry name" value="Nucleotide-diphospho-sugar transferases"/>
    <property type="match status" value="1"/>
</dbReference>
<evidence type="ECO:0000259" key="4">
    <source>
        <dbReference type="Pfam" id="PF00534"/>
    </source>
</evidence>
<dbReference type="InterPro" id="IPR001173">
    <property type="entry name" value="Glyco_trans_2-like"/>
</dbReference>
<accession>A0A399RUM4</accession>
<keyword evidence="3 6" id="KW-0808">Transferase</keyword>
<reference evidence="7" key="1">
    <citation type="submission" date="2018-08" db="EMBL/GenBank/DDBJ databases">
        <title>Mucilaginibacter sp. MYSH2.</title>
        <authorList>
            <person name="Seo T."/>
        </authorList>
    </citation>
    <scope>NUCLEOTIDE SEQUENCE [LARGE SCALE GENOMIC DNA]</scope>
    <source>
        <strain evidence="7">KIRAN</strain>
    </source>
</reference>
<dbReference type="CDD" id="cd03801">
    <property type="entry name" value="GT4_PimA-like"/>
    <property type="match status" value="1"/>
</dbReference>
<dbReference type="EMBL" id="QWGE01000006">
    <property type="protein sequence ID" value="RIJ34023.1"/>
    <property type="molecule type" value="Genomic_DNA"/>
</dbReference>
<comment type="caution">
    <text evidence="6">The sequence shown here is derived from an EMBL/GenBank/DDBJ whole genome shotgun (WGS) entry which is preliminary data.</text>
</comment>
<dbReference type="Pfam" id="PF00534">
    <property type="entry name" value="Glycos_transf_1"/>
    <property type="match status" value="1"/>
</dbReference>
<dbReference type="Pfam" id="PF00535">
    <property type="entry name" value="Glycos_transf_2"/>
    <property type="match status" value="1"/>
</dbReference>
<dbReference type="Gene3D" id="3.40.50.2000">
    <property type="entry name" value="Glycogen Phosphorylase B"/>
    <property type="match status" value="1"/>
</dbReference>
<proteinExistence type="inferred from homology"/>
<dbReference type="PANTHER" id="PTHR43179">
    <property type="entry name" value="RHAMNOSYLTRANSFERASE WBBL"/>
    <property type="match status" value="1"/>
</dbReference>
<keyword evidence="7" id="KW-1185">Reference proteome</keyword>
<dbReference type="InterPro" id="IPR029044">
    <property type="entry name" value="Nucleotide-diphossugar_trans"/>
</dbReference>
<evidence type="ECO:0000256" key="3">
    <source>
        <dbReference type="ARBA" id="ARBA00022679"/>
    </source>
</evidence>
<keyword evidence="2" id="KW-0328">Glycosyltransferase</keyword>
<feature type="domain" description="Glycosyltransferase 2-like" evidence="5">
    <location>
        <begin position="60"/>
        <end position="147"/>
    </location>
</feature>
<dbReference type="PANTHER" id="PTHR43179:SF12">
    <property type="entry name" value="GALACTOFURANOSYLTRANSFERASE GLFT2"/>
    <property type="match status" value="1"/>
</dbReference>
<evidence type="ECO:0000256" key="2">
    <source>
        <dbReference type="ARBA" id="ARBA00022676"/>
    </source>
</evidence>
<evidence type="ECO:0000256" key="1">
    <source>
        <dbReference type="ARBA" id="ARBA00006739"/>
    </source>
</evidence>
<dbReference type="GO" id="GO:0016757">
    <property type="term" value="F:glycosyltransferase activity"/>
    <property type="evidence" value="ECO:0007669"/>
    <property type="project" value="UniProtKB-KW"/>
</dbReference>
<evidence type="ECO:0000313" key="6">
    <source>
        <dbReference type="EMBL" id="RIJ34023.1"/>
    </source>
</evidence>
<dbReference type="InterPro" id="IPR001296">
    <property type="entry name" value="Glyco_trans_1"/>
</dbReference>
<dbReference type="RefSeq" id="WP_119433433.1">
    <property type="nucleotide sequence ID" value="NZ_QWGE01000006.1"/>
</dbReference>
<evidence type="ECO:0000259" key="5">
    <source>
        <dbReference type="Pfam" id="PF00535"/>
    </source>
</evidence>
<feature type="domain" description="Glycosyl transferase family 1" evidence="4">
    <location>
        <begin position="561"/>
        <end position="648"/>
    </location>
</feature>